<dbReference type="SMART" id="SM00562">
    <property type="entry name" value="NDK"/>
    <property type="match status" value="1"/>
</dbReference>
<dbReference type="VEuPathDB" id="FungiDB:H257_01157"/>
<dbReference type="SUPFAM" id="SSF54919">
    <property type="entry name" value="Nucleoside diphosphate kinase, NDK"/>
    <property type="match status" value="2"/>
</dbReference>
<reference evidence="3 4" key="1">
    <citation type="submission" date="2018-08" db="EMBL/GenBank/DDBJ databases">
        <title>Aphanomyces genome sequencing and annotation.</title>
        <authorList>
            <person name="Minardi D."/>
            <person name="Oidtmann B."/>
            <person name="Van Der Giezen M."/>
            <person name="Studholme D.J."/>
        </authorList>
    </citation>
    <scope>NUCLEOTIDE SEQUENCE [LARGE SCALE GENOMIC DNA]</scope>
    <source>
        <strain evidence="3 4">Yx</strain>
    </source>
</reference>
<protein>
    <recommendedName>
        <fullName evidence="2">Nucleoside diphosphate kinase-like domain-containing protein</fullName>
    </recommendedName>
</protein>
<dbReference type="PANTHER" id="PTHR46135:SF1">
    <property type="entry name" value="THIOREDOXIN DOMAIN-CONTAINING PROTEIN 6"/>
    <property type="match status" value="1"/>
</dbReference>
<dbReference type="Gene3D" id="3.30.70.141">
    <property type="entry name" value="Nucleoside diphosphate kinase-like domain"/>
    <property type="match status" value="1"/>
</dbReference>
<dbReference type="AlphaFoldDB" id="A0A397A9E3"/>
<dbReference type="PROSITE" id="PS51374">
    <property type="entry name" value="NDPK_LIKE"/>
    <property type="match status" value="1"/>
</dbReference>
<organism evidence="3 4">
    <name type="scientific">Aphanomyces astaci</name>
    <name type="common">Crayfish plague agent</name>
    <dbReference type="NCBI Taxonomy" id="112090"/>
    <lineage>
        <taxon>Eukaryota</taxon>
        <taxon>Sar</taxon>
        <taxon>Stramenopiles</taxon>
        <taxon>Oomycota</taxon>
        <taxon>Saprolegniomycetes</taxon>
        <taxon>Saprolegniales</taxon>
        <taxon>Verrucalvaceae</taxon>
        <taxon>Aphanomyces</taxon>
    </lineage>
</organism>
<dbReference type="InterPro" id="IPR034907">
    <property type="entry name" value="NDK-like_dom"/>
</dbReference>
<evidence type="ECO:0000313" key="3">
    <source>
        <dbReference type="EMBL" id="RHY02924.1"/>
    </source>
</evidence>
<evidence type="ECO:0000313" key="4">
    <source>
        <dbReference type="Proteomes" id="UP000266239"/>
    </source>
</evidence>
<comment type="caution">
    <text evidence="3">The sequence shown here is derived from an EMBL/GenBank/DDBJ whole genome shotgun (WGS) entry which is preliminary data.</text>
</comment>
<evidence type="ECO:0000256" key="1">
    <source>
        <dbReference type="PROSITE-ProRule" id="PRU00706"/>
    </source>
</evidence>
<dbReference type="PANTHER" id="PTHR46135">
    <property type="entry name" value="NME/NM23 FAMILY MEMBER 8"/>
    <property type="match status" value="1"/>
</dbReference>
<gene>
    <name evidence="3" type="ORF">DYB25_002839</name>
</gene>
<name>A0A397A9E3_APHAT</name>
<dbReference type="Pfam" id="PF00334">
    <property type="entry name" value="NDK"/>
    <property type="match status" value="1"/>
</dbReference>
<dbReference type="Proteomes" id="UP000266239">
    <property type="component" value="Unassembled WGS sequence"/>
</dbReference>
<dbReference type="EMBL" id="QUTA01008691">
    <property type="protein sequence ID" value="RHY02924.1"/>
    <property type="molecule type" value="Genomic_DNA"/>
</dbReference>
<dbReference type="InterPro" id="IPR036850">
    <property type="entry name" value="NDK-like_dom_sf"/>
</dbReference>
<feature type="domain" description="Nucleoside diphosphate kinase-like" evidence="2">
    <location>
        <begin position="5"/>
        <end position="160"/>
    </location>
</feature>
<accession>A0A397A9E3</accession>
<dbReference type="InterPro" id="IPR051766">
    <property type="entry name" value="TXND_domain-containing"/>
</dbReference>
<evidence type="ECO:0000259" key="2">
    <source>
        <dbReference type="SMART" id="SM00562"/>
    </source>
</evidence>
<sequence length="324" mass="35480">MAPPQSTTIALIKPDCATGYRSPGEGDASKNGTILDDIMQRIKAEGFTIEQRRTLQLTKPQVRQLYRHSWGDPELEGVLDFMVSGPCIALQLDRDDAVGTTCNCCWGVMFICAKAVAGPKPLLRGVYGTTPVRNAFYGSETKLCALRDRLLLFPTASPVLQQALAIVKPTALNYVDALSVRFEVCVLNKLFLINTYSGKAFSSSIAHKSYVQLICLSLHFYALHASQAIESDVELLLMAESNDPAYDSELKLAMTTGTSVLELLLGSADPVEAQVYFPTSIRAEMGVSLAHNVVFPLHSVPAAHKYMQKWFPAFFALEVLPEVS</sequence>
<comment type="similarity">
    <text evidence="1">Belongs to the NDK family.</text>
</comment>
<proteinExistence type="inferred from homology"/>
<comment type="caution">
    <text evidence="1">Lacks conserved residue(s) required for the propagation of feature annotation.</text>
</comment>